<dbReference type="Proteomes" id="UP001556367">
    <property type="component" value="Unassembled WGS sequence"/>
</dbReference>
<name>A0ABR3JN30_9AGAR</name>
<comment type="caution">
    <text evidence="2">The sequence shown here is derived from an EMBL/GenBank/DDBJ whole genome shotgun (WGS) entry which is preliminary data.</text>
</comment>
<organism evidence="2 3">
    <name type="scientific">Hohenbuehelia grisea</name>
    <dbReference type="NCBI Taxonomy" id="104357"/>
    <lineage>
        <taxon>Eukaryota</taxon>
        <taxon>Fungi</taxon>
        <taxon>Dikarya</taxon>
        <taxon>Basidiomycota</taxon>
        <taxon>Agaricomycotina</taxon>
        <taxon>Agaricomycetes</taxon>
        <taxon>Agaricomycetidae</taxon>
        <taxon>Agaricales</taxon>
        <taxon>Pleurotineae</taxon>
        <taxon>Pleurotaceae</taxon>
        <taxon>Hohenbuehelia</taxon>
    </lineage>
</organism>
<gene>
    <name evidence="2" type="ORF">HGRIS_001038</name>
</gene>
<proteinExistence type="predicted"/>
<evidence type="ECO:0000256" key="1">
    <source>
        <dbReference type="SAM" id="MobiDB-lite"/>
    </source>
</evidence>
<protein>
    <submittedName>
        <fullName evidence="2">Uncharacterized protein</fullName>
    </submittedName>
</protein>
<reference evidence="3" key="1">
    <citation type="submission" date="2024-06" db="EMBL/GenBank/DDBJ databases">
        <title>Multi-omics analyses provide insights into the biosynthesis of the anticancer antibiotic pleurotin in Hohenbuehelia grisea.</title>
        <authorList>
            <person name="Weaver J.A."/>
            <person name="Alberti F."/>
        </authorList>
    </citation>
    <scope>NUCLEOTIDE SEQUENCE [LARGE SCALE GENOMIC DNA]</scope>
    <source>
        <strain evidence="3">T-177</strain>
    </source>
</reference>
<sequence length="108" mass="11816">MLSSPYPRPKPQHISTRAFPCFAHKVLPACLPRTDDSLVSGFGHSIVVTSTTASTSIRNPQQRSGVREQEITGAPTTTTVNQNPRDLYSRSFCALHVAVPRKLASWLA</sequence>
<keyword evidence="3" id="KW-1185">Reference proteome</keyword>
<evidence type="ECO:0000313" key="2">
    <source>
        <dbReference type="EMBL" id="KAL0957224.1"/>
    </source>
</evidence>
<feature type="region of interest" description="Disordered" evidence="1">
    <location>
        <begin position="52"/>
        <end position="82"/>
    </location>
</feature>
<evidence type="ECO:0000313" key="3">
    <source>
        <dbReference type="Proteomes" id="UP001556367"/>
    </source>
</evidence>
<accession>A0ABR3JN30</accession>
<dbReference type="EMBL" id="JASNQZ010000005">
    <property type="protein sequence ID" value="KAL0957224.1"/>
    <property type="molecule type" value="Genomic_DNA"/>
</dbReference>